<protein>
    <submittedName>
        <fullName evidence="2">Uncharacterized protein</fullName>
    </submittedName>
</protein>
<proteinExistence type="predicted"/>
<dbReference type="Proteomes" id="UP001497644">
    <property type="component" value="Chromosome 4"/>
</dbReference>
<sequence>MDENETAEDGSAVVTQLKISNGMLFCFPLLYVLPQARCLTDELSSISRAMGESGPSGRNVYERPHFS</sequence>
<gene>
    <name evidence="2" type="ORF">LPLAT_LOCUS9272</name>
</gene>
<name>A0AAV2NUG8_9HYME</name>
<accession>A0AAV2NUG8</accession>
<reference evidence="2" key="1">
    <citation type="submission" date="2024-04" db="EMBL/GenBank/DDBJ databases">
        <authorList>
            <consortium name="Molecular Ecology Group"/>
        </authorList>
    </citation>
    <scope>NUCLEOTIDE SEQUENCE</scope>
</reference>
<keyword evidence="3" id="KW-1185">Reference proteome</keyword>
<evidence type="ECO:0000313" key="3">
    <source>
        <dbReference type="Proteomes" id="UP001497644"/>
    </source>
</evidence>
<dbReference type="EMBL" id="OZ034827">
    <property type="protein sequence ID" value="CAL1683572.1"/>
    <property type="molecule type" value="Genomic_DNA"/>
</dbReference>
<evidence type="ECO:0000256" key="1">
    <source>
        <dbReference type="SAM" id="MobiDB-lite"/>
    </source>
</evidence>
<dbReference type="AlphaFoldDB" id="A0AAV2NUG8"/>
<evidence type="ECO:0000313" key="2">
    <source>
        <dbReference type="EMBL" id="CAL1683572.1"/>
    </source>
</evidence>
<feature type="region of interest" description="Disordered" evidence="1">
    <location>
        <begin position="48"/>
        <end position="67"/>
    </location>
</feature>
<organism evidence="2 3">
    <name type="scientific">Lasius platythorax</name>
    <dbReference type="NCBI Taxonomy" id="488582"/>
    <lineage>
        <taxon>Eukaryota</taxon>
        <taxon>Metazoa</taxon>
        <taxon>Ecdysozoa</taxon>
        <taxon>Arthropoda</taxon>
        <taxon>Hexapoda</taxon>
        <taxon>Insecta</taxon>
        <taxon>Pterygota</taxon>
        <taxon>Neoptera</taxon>
        <taxon>Endopterygota</taxon>
        <taxon>Hymenoptera</taxon>
        <taxon>Apocrita</taxon>
        <taxon>Aculeata</taxon>
        <taxon>Formicoidea</taxon>
        <taxon>Formicidae</taxon>
        <taxon>Formicinae</taxon>
        <taxon>Lasius</taxon>
        <taxon>Lasius</taxon>
    </lineage>
</organism>